<gene>
    <name evidence="6" type="ORF">CRG98_023672</name>
</gene>
<evidence type="ECO:0000256" key="5">
    <source>
        <dbReference type="SAM" id="SignalP"/>
    </source>
</evidence>
<dbReference type="PANTHER" id="PTHR33599">
    <property type="entry name" value="PROTEIN IDA-LIKE 5"/>
    <property type="match status" value="1"/>
</dbReference>
<feature type="region of interest" description="Disordered" evidence="4">
    <location>
        <begin position="73"/>
        <end position="98"/>
    </location>
</feature>
<sequence>MVFSSSSSIAKAFLVILLVFVGTSSVFAARIGPTTPMIYQFPMKAEKERVDQHQDQAKPTTSFRCRGRAFGFFPKGSKVPPSGPSPRHNSMVASTPKN</sequence>
<proteinExistence type="predicted"/>
<dbReference type="InterPro" id="IPR039639">
    <property type="entry name" value="IDA-like"/>
</dbReference>
<evidence type="ECO:0000256" key="3">
    <source>
        <dbReference type="ARBA" id="ARBA00022729"/>
    </source>
</evidence>
<evidence type="ECO:0000313" key="6">
    <source>
        <dbReference type="EMBL" id="PKI55940.1"/>
    </source>
</evidence>
<evidence type="ECO:0000256" key="2">
    <source>
        <dbReference type="ARBA" id="ARBA00022525"/>
    </source>
</evidence>
<evidence type="ECO:0000256" key="1">
    <source>
        <dbReference type="ARBA" id="ARBA00004239"/>
    </source>
</evidence>
<dbReference type="AlphaFoldDB" id="A0A2I0JJ54"/>
<evidence type="ECO:0000256" key="4">
    <source>
        <dbReference type="SAM" id="MobiDB-lite"/>
    </source>
</evidence>
<comment type="caution">
    <text evidence="6">The sequence shown here is derived from an EMBL/GenBank/DDBJ whole genome shotgun (WGS) entry which is preliminary data.</text>
</comment>
<protein>
    <submittedName>
        <fullName evidence="6">Uncharacterized protein</fullName>
    </submittedName>
</protein>
<evidence type="ECO:0000313" key="7">
    <source>
        <dbReference type="Proteomes" id="UP000233551"/>
    </source>
</evidence>
<dbReference type="EMBL" id="PGOL01001654">
    <property type="protein sequence ID" value="PKI55940.1"/>
    <property type="molecule type" value="Genomic_DNA"/>
</dbReference>
<dbReference type="GO" id="GO:0005576">
    <property type="term" value="C:extracellular region"/>
    <property type="evidence" value="ECO:0007669"/>
    <property type="project" value="UniProtKB-SubCell"/>
</dbReference>
<dbReference type="GO" id="GO:0010227">
    <property type="term" value="P:floral organ abscission"/>
    <property type="evidence" value="ECO:0007669"/>
    <property type="project" value="InterPro"/>
</dbReference>
<comment type="subcellular location">
    <subcellularLocation>
        <location evidence="1">Secreted</location>
        <location evidence="1">Extracellular space</location>
    </subcellularLocation>
</comment>
<keyword evidence="2" id="KW-0964">Secreted</keyword>
<name>A0A2I0JJ54_PUNGR</name>
<organism evidence="6 7">
    <name type="scientific">Punica granatum</name>
    <name type="common">Pomegranate</name>
    <dbReference type="NCBI Taxonomy" id="22663"/>
    <lineage>
        <taxon>Eukaryota</taxon>
        <taxon>Viridiplantae</taxon>
        <taxon>Streptophyta</taxon>
        <taxon>Embryophyta</taxon>
        <taxon>Tracheophyta</taxon>
        <taxon>Spermatophyta</taxon>
        <taxon>Magnoliopsida</taxon>
        <taxon>eudicotyledons</taxon>
        <taxon>Gunneridae</taxon>
        <taxon>Pentapetalae</taxon>
        <taxon>rosids</taxon>
        <taxon>malvids</taxon>
        <taxon>Myrtales</taxon>
        <taxon>Lythraceae</taxon>
        <taxon>Punica</taxon>
    </lineage>
</organism>
<accession>A0A2I0JJ54</accession>
<keyword evidence="7" id="KW-1185">Reference proteome</keyword>
<reference evidence="6 7" key="1">
    <citation type="submission" date="2017-11" db="EMBL/GenBank/DDBJ databases">
        <title>De-novo sequencing of pomegranate (Punica granatum L.) genome.</title>
        <authorList>
            <person name="Akparov Z."/>
            <person name="Amiraslanov A."/>
            <person name="Hajiyeva S."/>
            <person name="Abbasov M."/>
            <person name="Kaur K."/>
            <person name="Hamwieh A."/>
            <person name="Solovyev V."/>
            <person name="Salamov A."/>
            <person name="Braich B."/>
            <person name="Kosarev P."/>
            <person name="Mahmoud A."/>
            <person name="Hajiyev E."/>
            <person name="Babayeva S."/>
            <person name="Izzatullayeva V."/>
            <person name="Mammadov A."/>
            <person name="Mammadov A."/>
            <person name="Sharifova S."/>
            <person name="Ojaghi J."/>
            <person name="Eynullazada K."/>
            <person name="Bayramov B."/>
            <person name="Abdulazimova A."/>
            <person name="Shahmuradov I."/>
        </authorList>
    </citation>
    <scope>NUCLEOTIDE SEQUENCE [LARGE SCALE GENOMIC DNA]</scope>
    <source>
        <strain evidence="7">cv. AG2017</strain>
        <tissue evidence="6">Leaf</tissue>
    </source>
</reference>
<feature type="compositionally biased region" description="Polar residues" evidence="4">
    <location>
        <begin position="87"/>
        <end position="98"/>
    </location>
</feature>
<feature type="signal peptide" evidence="5">
    <location>
        <begin position="1"/>
        <end position="28"/>
    </location>
</feature>
<dbReference type="Proteomes" id="UP000233551">
    <property type="component" value="Unassembled WGS sequence"/>
</dbReference>
<feature type="chain" id="PRO_5014157037" evidence="5">
    <location>
        <begin position="29"/>
        <end position="98"/>
    </location>
</feature>
<dbReference type="PANTHER" id="PTHR33599:SF20">
    <property type="entry name" value="PROTEIN IDA"/>
    <property type="match status" value="1"/>
</dbReference>
<keyword evidence="3 5" id="KW-0732">Signal</keyword>